<dbReference type="PANTHER" id="PTHR48111:SF43">
    <property type="entry name" value="STAGE 0 SPORULATION PROTEIN A HOMOLOG"/>
    <property type="match status" value="1"/>
</dbReference>
<evidence type="ECO:0000256" key="4">
    <source>
        <dbReference type="ARBA" id="ARBA00023163"/>
    </source>
</evidence>
<proteinExistence type="predicted"/>
<dbReference type="Pfam" id="PF00486">
    <property type="entry name" value="Trans_reg_C"/>
    <property type="match status" value="1"/>
</dbReference>
<evidence type="ECO:0000256" key="1">
    <source>
        <dbReference type="ARBA" id="ARBA00018672"/>
    </source>
</evidence>
<name>A0ABT2RR34_9FIRM</name>
<dbReference type="CDD" id="cd00383">
    <property type="entry name" value="trans_reg_C"/>
    <property type="match status" value="1"/>
</dbReference>
<dbReference type="Pfam" id="PF00072">
    <property type="entry name" value="Response_reg"/>
    <property type="match status" value="1"/>
</dbReference>
<evidence type="ECO:0000259" key="9">
    <source>
        <dbReference type="PROSITE" id="PS51755"/>
    </source>
</evidence>
<evidence type="ECO:0000256" key="7">
    <source>
        <dbReference type="PROSITE-ProRule" id="PRU01091"/>
    </source>
</evidence>
<keyword evidence="4" id="KW-0804">Transcription</keyword>
<keyword evidence="2" id="KW-0805">Transcription regulation</keyword>
<evidence type="ECO:0000259" key="8">
    <source>
        <dbReference type="PROSITE" id="PS50110"/>
    </source>
</evidence>
<feature type="modified residue" description="4-aspartylphosphate" evidence="6">
    <location>
        <position position="52"/>
    </location>
</feature>
<evidence type="ECO:0000256" key="2">
    <source>
        <dbReference type="ARBA" id="ARBA00023015"/>
    </source>
</evidence>
<dbReference type="SMART" id="SM00862">
    <property type="entry name" value="Trans_reg_C"/>
    <property type="match status" value="1"/>
</dbReference>
<dbReference type="InterPro" id="IPR011006">
    <property type="entry name" value="CheY-like_superfamily"/>
</dbReference>
<comment type="caution">
    <text evidence="10">The sequence shown here is derived from an EMBL/GenBank/DDBJ whole genome shotgun (WGS) entry which is preliminary data.</text>
</comment>
<dbReference type="RefSeq" id="WP_158371719.1">
    <property type="nucleotide sequence ID" value="NZ_JAOQJU010000029.1"/>
</dbReference>
<keyword evidence="11" id="KW-1185">Reference proteome</keyword>
<evidence type="ECO:0000256" key="5">
    <source>
        <dbReference type="ARBA" id="ARBA00024867"/>
    </source>
</evidence>
<dbReference type="SUPFAM" id="SSF52172">
    <property type="entry name" value="CheY-like"/>
    <property type="match status" value="1"/>
</dbReference>
<dbReference type="PROSITE" id="PS51755">
    <property type="entry name" value="OMPR_PHOB"/>
    <property type="match status" value="1"/>
</dbReference>
<dbReference type="PANTHER" id="PTHR48111">
    <property type="entry name" value="REGULATOR OF RPOS"/>
    <property type="match status" value="1"/>
</dbReference>
<evidence type="ECO:0000313" key="11">
    <source>
        <dbReference type="Proteomes" id="UP001652431"/>
    </source>
</evidence>
<dbReference type="Proteomes" id="UP001652431">
    <property type="component" value="Unassembled WGS sequence"/>
</dbReference>
<dbReference type="EMBL" id="JAOQJU010000029">
    <property type="protein sequence ID" value="MCU6687881.1"/>
    <property type="molecule type" value="Genomic_DNA"/>
</dbReference>
<feature type="DNA-binding region" description="OmpR/PhoB-type" evidence="7">
    <location>
        <begin position="126"/>
        <end position="224"/>
    </location>
</feature>
<dbReference type="SUPFAM" id="SSF46894">
    <property type="entry name" value="C-terminal effector domain of the bipartite response regulators"/>
    <property type="match status" value="1"/>
</dbReference>
<dbReference type="InterPro" id="IPR016032">
    <property type="entry name" value="Sig_transdc_resp-reg_C-effctor"/>
</dbReference>
<sequence>MYRIFIVEDDKTIAQTLMSHLKKWDYEVQCAEDFKNIRGEFEDFGADLILLDIGLPFFDGFYWCTEIRKVSTVPILFISSADDKMNIVMAMSIGGDEFIEKPFDLNVLTAKVQAILRRTYSFAGMSNIIEYKGISLDLGDAAFTCQGKKTELTKNEFKILQMLLENKGKIVSRDDIMERLWESDEFIDDNTLTVNVARLRKKLSLAGHADMIVTKKGIGYMVKA</sequence>
<dbReference type="InterPro" id="IPR001789">
    <property type="entry name" value="Sig_transdc_resp-reg_receiver"/>
</dbReference>
<comment type="function">
    <text evidence="5">May play the central regulatory role in sporulation. It may be an element of the effector pathway responsible for the activation of sporulation genes in response to nutritional stress. Spo0A may act in concert with spo0H (a sigma factor) to control the expression of some genes that are critical to the sporulation process.</text>
</comment>
<accession>A0ABT2RR34</accession>
<dbReference type="InterPro" id="IPR036388">
    <property type="entry name" value="WH-like_DNA-bd_sf"/>
</dbReference>
<evidence type="ECO:0000313" key="10">
    <source>
        <dbReference type="EMBL" id="MCU6687881.1"/>
    </source>
</evidence>
<organism evidence="10 11">
    <name type="scientific">Dorea acetigenes</name>
    <dbReference type="NCBI Taxonomy" id="2981787"/>
    <lineage>
        <taxon>Bacteria</taxon>
        <taxon>Bacillati</taxon>
        <taxon>Bacillota</taxon>
        <taxon>Clostridia</taxon>
        <taxon>Lachnospirales</taxon>
        <taxon>Lachnospiraceae</taxon>
        <taxon>Dorea</taxon>
    </lineage>
</organism>
<keyword evidence="3 7" id="KW-0238">DNA-binding</keyword>
<feature type="domain" description="Response regulatory" evidence="8">
    <location>
        <begin position="3"/>
        <end position="116"/>
    </location>
</feature>
<gene>
    <name evidence="10" type="ORF">OCV99_15365</name>
</gene>
<dbReference type="Gene3D" id="1.10.10.10">
    <property type="entry name" value="Winged helix-like DNA-binding domain superfamily/Winged helix DNA-binding domain"/>
    <property type="match status" value="1"/>
</dbReference>
<dbReference type="CDD" id="cd18159">
    <property type="entry name" value="REC_OmpR_NsrR-like"/>
    <property type="match status" value="1"/>
</dbReference>
<dbReference type="Gene3D" id="3.40.50.2300">
    <property type="match status" value="1"/>
</dbReference>
<feature type="domain" description="OmpR/PhoB-type" evidence="9">
    <location>
        <begin position="126"/>
        <end position="224"/>
    </location>
</feature>
<reference evidence="10 11" key="1">
    <citation type="journal article" date="2021" name="ISME Commun">
        <title>Automated analysis of genomic sequences facilitates high-throughput and comprehensive description of bacteria.</title>
        <authorList>
            <person name="Hitch T.C.A."/>
        </authorList>
    </citation>
    <scope>NUCLEOTIDE SEQUENCE [LARGE SCALE GENOMIC DNA]</scope>
    <source>
        <strain evidence="10 11">Sanger_03</strain>
    </source>
</reference>
<evidence type="ECO:0000256" key="3">
    <source>
        <dbReference type="ARBA" id="ARBA00023125"/>
    </source>
</evidence>
<dbReference type="InterPro" id="IPR001867">
    <property type="entry name" value="OmpR/PhoB-type_DNA-bd"/>
</dbReference>
<keyword evidence="6" id="KW-0597">Phosphoprotein</keyword>
<dbReference type="SMART" id="SM00448">
    <property type="entry name" value="REC"/>
    <property type="match status" value="1"/>
</dbReference>
<dbReference type="InterPro" id="IPR039420">
    <property type="entry name" value="WalR-like"/>
</dbReference>
<dbReference type="PROSITE" id="PS50110">
    <property type="entry name" value="RESPONSE_REGULATORY"/>
    <property type="match status" value="1"/>
</dbReference>
<evidence type="ECO:0000256" key="6">
    <source>
        <dbReference type="PROSITE-ProRule" id="PRU00169"/>
    </source>
</evidence>
<protein>
    <recommendedName>
        <fullName evidence="1">Stage 0 sporulation protein A homolog</fullName>
    </recommendedName>
</protein>